<dbReference type="Pfam" id="PF00076">
    <property type="entry name" value="RRM_1"/>
    <property type="match status" value="1"/>
</dbReference>
<evidence type="ECO:0000259" key="4">
    <source>
        <dbReference type="PROSITE" id="PS50102"/>
    </source>
</evidence>
<keyword evidence="6" id="KW-1185">Reference proteome</keyword>
<dbReference type="InterPro" id="IPR000504">
    <property type="entry name" value="RRM_dom"/>
</dbReference>
<sequence>MARSTAYTVWFLPGFGARPTHRRASSVRRQNSSLSQVAASASGTGPCDKVPKSYKEEDLLPLFSPFGRVCDVLIQRDKATEAPKGCAFVSFAEEDEAKAAIAGLDRQIHLPGALCPIEVSIAARGLHAVQIEHVVHLSGLCVGSFCQEPPLRPSRCWATGQQLFFSHAPKQLDEEALFIHFSQWGVVEEINIFQWPAPSCSGQPHLAVASPSVTVRLGMCGALLPRAKSGLLHMPRAASPCAIMASPLTLTLPCH</sequence>
<dbReference type="InterPro" id="IPR012677">
    <property type="entry name" value="Nucleotide-bd_a/b_plait_sf"/>
</dbReference>
<accession>A0A699ZZ63</accession>
<evidence type="ECO:0000256" key="1">
    <source>
        <dbReference type="ARBA" id="ARBA00022884"/>
    </source>
</evidence>
<dbReference type="SUPFAM" id="SSF54928">
    <property type="entry name" value="RNA-binding domain, RBD"/>
    <property type="match status" value="1"/>
</dbReference>
<dbReference type="PANTHER" id="PTHR48027">
    <property type="entry name" value="HETEROGENEOUS NUCLEAR RIBONUCLEOPROTEIN 87F-RELATED"/>
    <property type="match status" value="1"/>
</dbReference>
<organism evidence="5 6">
    <name type="scientific">Haematococcus lacustris</name>
    <name type="common">Green alga</name>
    <name type="synonym">Haematococcus pluvialis</name>
    <dbReference type="NCBI Taxonomy" id="44745"/>
    <lineage>
        <taxon>Eukaryota</taxon>
        <taxon>Viridiplantae</taxon>
        <taxon>Chlorophyta</taxon>
        <taxon>core chlorophytes</taxon>
        <taxon>Chlorophyceae</taxon>
        <taxon>CS clade</taxon>
        <taxon>Chlamydomonadales</taxon>
        <taxon>Haematococcaceae</taxon>
        <taxon>Haematococcus</taxon>
    </lineage>
</organism>
<feature type="region of interest" description="Disordered" evidence="3">
    <location>
        <begin position="22"/>
        <end position="46"/>
    </location>
</feature>
<dbReference type="SMART" id="SM00360">
    <property type="entry name" value="RRM"/>
    <property type="match status" value="1"/>
</dbReference>
<name>A0A699ZZ63_HAELA</name>
<keyword evidence="1 2" id="KW-0694">RNA-binding</keyword>
<dbReference type="EMBL" id="BLLF01001826">
    <property type="protein sequence ID" value="GFH21422.1"/>
    <property type="molecule type" value="Genomic_DNA"/>
</dbReference>
<dbReference type="Proteomes" id="UP000485058">
    <property type="component" value="Unassembled WGS sequence"/>
</dbReference>
<feature type="compositionally biased region" description="Polar residues" evidence="3">
    <location>
        <begin position="27"/>
        <end position="43"/>
    </location>
</feature>
<dbReference type="InterPro" id="IPR035979">
    <property type="entry name" value="RBD_domain_sf"/>
</dbReference>
<gene>
    <name evidence="5" type="ORF">HaLaN_18728</name>
</gene>
<feature type="domain" description="RRM" evidence="4">
    <location>
        <begin position="50"/>
        <end position="124"/>
    </location>
</feature>
<evidence type="ECO:0000256" key="2">
    <source>
        <dbReference type="PROSITE-ProRule" id="PRU00176"/>
    </source>
</evidence>
<dbReference type="AlphaFoldDB" id="A0A699ZZ63"/>
<evidence type="ECO:0000313" key="6">
    <source>
        <dbReference type="Proteomes" id="UP000485058"/>
    </source>
</evidence>
<dbReference type="GO" id="GO:0003723">
    <property type="term" value="F:RNA binding"/>
    <property type="evidence" value="ECO:0007669"/>
    <property type="project" value="UniProtKB-UniRule"/>
</dbReference>
<proteinExistence type="predicted"/>
<dbReference type="PROSITE" id="PS50102">
    <property type="entry name" value="RRM"/>
    <property type="match status" value="1"/>
</dbReference>
<evidence type="ECO:0000256" key="3">
    <source>
        <dbReference type="SAM" id="MobiDB-lite"/>
    </source>
</evidence>
<dbReference type="InterPro" id="IPR052462">
    <property type="entry name" value="SLIRP/GR-RBP-like"/>
</dbReference>
<evidence type="ECO:0000313" key="5">
    <source>
        <dbReference type="EMBL" id="GFH21422.1"/>
    </source>
</evidence>
<dbReference type="Gene3D" id="3.30.70.330">
    <property type="match status" value="1"/>
</dbReference>
<reference evidence="5 6" key="1">
    <citation type="submission" date="2020-02" db="EMBL/GenBank/DDBJ databases">
        <title>Draft genome sequence of Haematococcus lacustris strain NIES-144.</title>
        <authorList>
            <person name="Morimoto D."/>
            <person name="Nakagawa S."/>
            <person name="Yoshida T."/>
            <person name="Sawayama S."/>
        </authorList>
    </citation>
    <scope>NUCLEOTIDE SEQUENCE [LARGE SCALE GENOMIC DNA]</scope>
    <source>
        <strain evidence="5 6">NIES-144</strain>
    </source>
</reference>
<protein>
    <recommendedName>
        <fullName evidence="4">RRM domain-containing protein</fullName>
    </recommendedName>
</protein>
<comment type="caution">
    <text evidence="5">The sequence shown here is derived from an EMBL/GenBank/DDBJ whole genome shotgun (WGS) entry which is preliminary data.</text>
</comment>